<dbReference type="AlphaFoldDB" id="A0A0N5D4Z1"/>
<accession>A0A0N5D4Z1</accession>
<dbReference type="Proteomes" id="UP000276776">
    <property type="component" value="Unassembled WGS sequence"/>
</dbReference>
<proteinExistence type="predicted"/>
<evidence type="ECO:0000313" key="4">
    <source>
        <dbReference type="WBParaSite" id="TCLT_0000805401-mRNA-1"/>
    </source>
</evidence>
<keyword evidence="3" id="KW-1185">Reference proteome</keyword>
<gene>
    <name evidence="2" type="ORF">TCLT_LOCUS8043</name>
</gene>
<name>A0A0N5D4Z1_THECL</name>
<evidence type="ECO:0000313" key="2">
    <source>
        <dbReference type="EMBL" id="VDN05563.1"/>
    </source>
</evidence>
<keyword evidence="1" id="KW-1133">Transmembrane helix</keyword>
<keyword evidence="1" id="KW-0812">Transmembrane</keyword>
<feature type="transmembrane region" description="Helical" evidence="1">
    <location>
        <begin position="15"/>
        <end position="35"/>
    </location>
</feature>
<feature type="transmembrane region" description="Helical" evidence="1">
    <location>
        <begin position="56"/>
        <end position="77"/>
    </location>
</feature>
<protein>
    <submittedName>
        <fullName evidence="4">Nematode cuticle collagen N-terminal domain-containing protein</fullName>
    </submittedName>
</protein>
<keyword evidence="1" id="KW-0472">Membrane</keyword>
<organism evidence="4">
    <name type="scientific">Thelazia callipaeda</name>
    <name type="common">Oriental eyeworm</name>
    <name type="synonym">Parasitic nematode</name>
    <dbReference type="NCBI Taxonomy" id="103827"/>
    <lineage>
        <taxon>Eukaryota</taxon>
        <taxon>Metazoa</taxon>
        <taxon>Ecdysozoa</taxon>
        <taxon>Nematoda</taxon>
        <taxon>Chromadorea</taxon>
        <taxon>Rhabditida</taxon>
        <taxon>Spirurina</taxon>
        <taxon>Spiruromorpha</taxon>
        <taxon>Thelazioidea</taxon>
        <taxon>Thelaziidae</taxon>
        <taxon>Thelazia</taxon>
    </lineage>
</organism>
<dbReference type="WBParaSite" id="TCLT_0000805401-mRNA-1">
    <property type="protein sequence ID" value="TCLT_0000805401-mRNA-1"/>
    <property type="gene ID" value="TCLT_0000805401"/>
</dbReference>
<sequence>MIISFGPFGIFIPQFYFLQNLFFSCCPLETTIAYTKILQRAAQKKILCSKVSTTTALIITFTSFVFAALCTSLAISFRQVLPWYKHLWTVIRESYEEVIITNHKNH</sequence>
<dbReference type="EMBL" id="UYYF01004575">
    <property type="protein sequence ID" value="VDN05563.1"/>
    <property type="molecule type" value="Genomic_DNA"/>
</dbReference>
<reference evidence="4" key="1">
    <citation type="submission" date="2017-02" db="UniProtKB">
        <authorList>
            <consortium name="WormBaseParasite"/>
        </authorList>
    </citation>
    <scope>IDENTIFICATION</scope>
</reference>
<evidence type="ECO:0000313" key="3">
    <source>
        <dbReference type="Proteomes" id="UP000276776"/>
    </source>
</evidence>
<reference evidence="2 3" key="2">
    <citation type="submission" date="2018-11" db="EMBL/GenBank/DDBJ databases">
        <authorList>
            <consortium name="Pathogen Informatics"/>
        </authorList>
    </citation>
    <scope>NUCLEOTIDE SEQUENCE [LARGE SCALE GENOMIC DNA]</scope>
</reference>
<evidence type="ECO:0000256" key="1">
    <source>
        <dbReference type="SAM" id="Phobius"/>
    </source>
</evidence>